<protein>
    <submittedName>
        <fullName evidence="1">Uncharacterized protein</fullName>
    </submittedName>
</protein>
<dbReference type="Proteomes" id="UP000325811">
    <property type="component" value="Chromosome I"/>
</dbReference>
<evidence type="ECO:0000313" key="1">
    <source>
        <dbReference type="EMBL" id="VVD26817.1"/>
    </source>
</evidence>
<dbReference type="AlphaFoldDB" id="A0A5Q4Z5P4"/>
<sequence>MPLSRAKPDRGHLSGVMTRDCRLIAGYEGADFCLRGHDPRARQIARRIMRSGPHGLRPAEGADEPGLVPVRGWGRSFAVRLTWQAF</sequence>
<organism evidence="1 2">
    <name type="scientific">Paraburkholderia dioscoreae</name>
    <dbReference type="NCBI Taxonomy" id="2604047"/>
    <lineage>
        <taxon>Bacteria</taxon>
        <taxon>Pseudomonadati</taxon>
        <taxon>Pseudomonadota</taxon>
        <taxon>Betaproteobacteria</taxon>
        <taxon>Burkholderiales</taxon>
        <taxon>Burkholderiaceae</taxon>
        <taxon>Paraburkholderia</taxon>
    </lineage>
</organism>
<reference evidence="1 2" key="1">
    <citation type="submission" date="2019-08" db="EMBL/GenBank/DDBJ databases">
        <authorList>
            <person name="Herpell B J."/>
        </authorList>
    </citation>
    <scope>NUCLEOTIDE SEQUENCE [LARGE SCALE GENOMIC DNA]</scope>
    <source>
        <strain evidence="2">Msb3</strain>
    </source>
</reference>
<keyword evidence="2" id="KW-1185">Reference proteome</keyword>
<evidence type="ECO:0000313" key="2">
    <source>
        <dbReference type="Proteomes" id="UP000325811"/>
    </source>
</evidence>
<gene>
    <name evidence="1" type="ORF">PDMSB3_0355</name>
</gene>
<dbReference type="KEGG" id="pdio:PDMSB3_0355"/>
<accession>A0A5Q4Z5P4</accession>
<dbReference type="EMBL" id="LR699553">
    <property type="protein sequence ID" value="VVD26817.1"/>
    <property type="molecule type" value="Genomic_DNA"/>
</dbReference>
<name>A0A5Q4Z5P4_9BURK</name>
<proteinExistence type="predicted"/>